<feature type="domain" description="Sigma-54 factor interaction" evidence="6">
    <location>
        <begin position="146"/>
        <end position="375"/>
    </location>
</feature>
<evidence type="ECO:0000256" key="2">
    <source>
        <dbReference type="ARBA" id="ARBA00022840"/>
    </source>
</evidence>
<dbReference type="PROSITE" id="PS50110">
    <property type="entry name" value="RESPONSE_REGULATORY"/>
    <property type="match status" value="1"/>
</dbReference>
<dbReference type="SMART" id="SM00382">
    <property type="entry name" value="AAA"/>
    <property type="match status" value="1"/>
</dbReference>
<dbReference type="FunFam" id="3.40.50.300:FF:000006">
    <property type="entry name" value="DNA-binding transcriptional regulator NtrC"/>
    <property type="match status" value="1"/>
</dbReference>
<dbReference type="PANTHER" id="PTHR32071:SF113">
    <property type="entry name" value="ALGINATE BIOSYNTHESIS TRANSCRIPTIONAL REGULATORY PROTEIN ALGB"/>
    <property type="match status" value="1"/>
</dbReference>
<evidence type="ECO:0000313" key="9">
    <source>
        <dbReference type="Proteomes" id="UP001138894"/>
    </source>
</evidence>
<dbReference type="Pfam" id="PF25601">
    <property type="entry name" value="AAA_lid_14"/>
    <property type="match status" value="1"/>
</dbReference>
<keyword evidence="9" id="KW-1185">Reference proteome</keyword>
<keyword evidence="1" id="KW-0547">Nucleotide-binding</keyword>
<dbReference type="Pfam" id="PF00072">
    <property type="entry name" value="Response_reg"/>
    <property type="match status" value="1"/>
</dbReference>
<dbReference type="EMBL" id="JAGSPD010000009">
    <property type="protein sequence ID" value="MBV7269935.1"/>
    <property type="molecule type" value="Genomic_DNA"/>
</dbReference>
<keyword evidence="4" id="KW-0804">Transcription</keyword>
<dbReference type="Pfam" id="PF02954">
    <property type="entry name" value="HTH_8"/>
    <property type="match status" value="1"/>
</dbReference>
<dbReference type="InterPro" id="IPR058031">
    <property type="entry name" value="AAA_lid_NorR"/>
</dbReference>
<evidence type="ECO:0000259" key="7">
    <source>
        <dbReference type="PROSITE" id="PS50110"/>
    </source>
</evidence>
<protein>
    <submittedName>
        <fullName evidence="8">Sigma-54-dependent Fis family transcriptional regulator</fullName>
    </submittedName>
</protein>
<reference evidence="8" key="1">
    <citation type="submission" date="2021-04" db="EMBL/GenBank/DDBJ databases">
        <authorList>
            <person name="Pira H."/>
            <person name="Risdian C."/>
            <person name="Wink J."/>
        </authorList>
    </citation>
    <scope>NUCLEOTIDE SEQUENCE</scope>
    <source>
        <strain evidence="8">WHY3</strain>
    </source>
</reference>
<keyword evidence="3" id="KW-0805">Transcription regulation</keyword>
<dbReference type="PROSITE" id="PS00676">
    <property type="entry name" value="SIGMA54_INTERACT_2"/>
    <property type="match status" value="1"/>
</dbReference>
<evidence type="ECO:0000259" key="6">
    <source>
        <dbReference type="PROSITE" id="PS50045"/>
    </source>
</evidence>
<dbReference type="InterPro" id="IPR001789">
    <property type="entry name" value="Sig_transdc_resp-reg_receiver"/>
</dbReference>
<comment type="caution">
    <text evidence="8">The sequence shown here is derived from an EMBL/GenBank/DDBJ whole genome shotgun (WGS) entry which is preliminary data.</text>
</comment>
<dbReference type="Pfam" id="PF00158">
    <property type="entry name" value="Sigma54_activat"/>
    <property type="match status" value="1"/>
</dbReference>
<dbReference type="PROSITE" id="PS50045">
    <property type="entry name" value="SIGMA54_INTERACT_4"/>
    <property type="match status" value="1"/>
</dbReference>
<evidence type="ECO:0000256" key="4">
    <source>
        <dbReference type="ARBA" id="ARBA00023163"/>
    </source>
</evidence>
<dbReference type="RefSeq" id="WP_218546832.1">
    <property type="nucleotide sequence ID" value="NZ_JAGSPD010000009.1"/>
</dbReference>
<name>A0A9X1JNS6_9FLAO</name>
<dbReference type="CDD" id="cd00156">
    <property type="entry name" value="REC"/>
    <property type="match status" value="1"/>
</dbReference>
<gene>
    <name evidence="8" type="ORF">KCG49_12120</name>
</gene>
<keyword evidence="2" id="KW-0067">ATP-binding</keyword>
<evidence type="ECO:0000256" key="1">
    <source>
        <dbReference type="ARBA" id="ARBA00022741"/>
    </source>
</evidence>
<dbReference type="CDD" id="cd00009">
    <property type="entry name" value="AAA"/>
    <property type="match status" value="1"/>
</dbReference>
<dbReference type="InterPro" id="IPR025943">
    <property type="entry name" value="Sigma_54_int_dom_ATP-bd_2"/>
</dbReference>
<proteinExistence type="predicted"/>
<feature type="domain" description="Response regulatory" evidence="7">
    <location>
        <begin position="7"/>
        <end position="126"/>
    </location>
</feature>
<dbReference type="InterPro" id="IPR003593">
    <property type="entry name" value="AAA+_ATPase"/>
</dbReference>
<organism evidence="8 9">
    <name type="scientific">Winogradskyella luteola</name>
    <dbReference type="NCBI Taxonomy" id="2828330"/>
    <lineage>
        <taxon>Bacteria</taxon>
        <taxon>Pseudomonadati</taxon>
        <taxon>Bacteroidota</taxon>
        <taxon>Flavobacteriia</taxon>
        <taxon>Flavobacteriales</taxon>
        <taxon>Flavobacteriaceae</taxon>
        <taxon>Winogradskyella</taxon>
    </lineage>
</organism>
<dbReference type="AlphaFoldDB" id="A0A9X1JNS6"/>
<dbReference type="SMART" id="SM00448">
    <property type="entry name" value="REC"/>
    <property type="match status" value="1"/>
</dbReference>
<sequence length="450" mass="50465">MVLKNASILVVDDDADVLTALRLLLKPLVKEVFTEKNPNQIISLIERTHFDIIILDMNFSGLVNTGNEGIFWLNRIQKQKPETSVILMTAYADIDLAIRGLKEGASDFLMKPWKNEKIIETITTILSKKTATSLQKDGFNTSNTEIIGDSEVMNDVFVKLEKVAPTDANVLILGENGTGKDLIARALHDNSNRKNKPFIKVDVGALTSSLFESELFGYKKGAFTDAREDRKGRFEAANGGTLFLDEIGNITLGQQVRLLTVLQNRQVTPLGSNESIPVDIRLICATNEDPKVLANEKRFRKDLIYRINTVDITVPPLRERGTDITELSHHFASLYAEKYNKNGFSFDPGFISKLKKHDFPGNVRELQYVLERAVIMTDGDVLKPEDLVFSSIERSTTTKSFETTSLNLDDIEKNAILTVLEKHKGNVSKSAKELGITRAALYRRLDKYEL</sequence>
<dbReference type="GO" id="GO:0005524">
    <property type="term" value="F:ATP binding"/>
    <property type="evidence" value="ECO:0007669"/>
    <property type="project" value="UniProtKB-KW"/>
</dbReference>
<evidence type="ECO:0000256" key="5">
    <source>
        <dbReference type="PROSITE-ProRule" id="PRU00169"/>
    </source>
</evidence>
<feature type="modified residue" description="4-aspartylphosphate" evidence="5">
    <location>
        <position position="56"/>
    </location>
</feature>
<dbReference type="GO" id="GO:0006355">
    <property type="term" value="P:regulation of DNA-templated transcription"/>
    <property type="evidence" value="ECO:0007669"/>
    <property type="project" value="InterPro"/>
</dbReference>
<dbReference type="InterPro" id="IPR002078">
    <property type="entry name" value="Sigma_54_int"/>
</dbReference>
<dbReference type="Proteomes" id="UP001138894">
    <property type="component" value="Unassembled WGS sequence"/>
</dbReference>
<evidence type="ECO:0000313" key="8">
    <source>
        <dbReference type="EMBL" id="MBV7269935.1"/>
    </source>
</evidence>
<evidence type="ECO:0000256" key="3">
    <source>
        <dbReference type="ARBA" id="ARBA00023015"/>
    </source>
</evidence>
<keyword evidence="5" id="KW-0597">Phosphoprotein</keyword>
<dbReference type="InterPro" id="IPR002197">
    <property type="entry name" value="HTH_Fis"/>
</dbReference>
<dbReference type="GO" id="GO:0043565">
    <property type="term" value="F:sequence-specific DNA binding"/>
    <property type="evidence" value="ECO:0007669"/>
    <property type="project" value="InterPro"/>
</dbReference>
<dbReference type="PANTHER" id="PTHR32071">
    <property type="entry name" value="TRANSCRIPTIONAL REGULATORY PROTEIN"/>
    <property type="match status" value="1"/>
</dbReference>
<dbReference type="GO" id="GO:0000160">
    <property type="term" value="P:phosphorelay signal transduction system"/>
    <property type="evidence" value="ECO:0007669"/>
    <property type="project" value="InterPro"/>
</dbReference>
<accession>A0A9X1JNS6</accession>